<gene>
    <name evidence="7" type="ORF">B1B_12993</name>
</gene>
<feature type="domain" description="ABC transmembrane type-1" evidence="6">
    <location>
        <begin position="68"/>
        <end position="259"/>
    </location>
</feature>
<dbReference type="Pfam" id="PF00528">
    <property type="entry name" value="BPD_transp_1"/>
    <property type="match status" value="1"/>
</dbReference>
<evidence type="ECO:0000256" key="4">
    <source>
        <dbReference type="ARBA" id="ARBA00023136"/>
    </source>
</evidence>
<dbReference type="PANTHER" id="PTHR42744:SF1">
    <property type="entry name" value="BINDING-PROTEIN-DEPENDENT TRANSPORT SYSTEMS INNER MEMBRANE COMPONENT"/>
    <property type="match status" value="1"/>
</dbReference>
<organism evidence="7">
    <name type="scientific">mine drainage metagenome</name>
    <dbReference type="NCBI Taxonomy" id="410659"/>
    <lineage>
        <taxon>unclassified sequences</taxon>
        <taxon>metagenomes</taxon>
        <taxon>ecological metagenomes</taxon>
    </lineage>
</organism>
<reference evidence="7" key="1">
    <citation type="submission" date="2013-08" db="EMBL/GenBank/DDBJ databases">
        <authorList>
            <person name="Mendez C."/>
            <person name="Richter M."/>
            <person name="Ferrer M."/>
            <person name="Sanchez J."/>
        </authorList>
    </citation>
    <scope>NUCLEOTIDE SEQUENCE</scope>
</reference>
<dbReference type="Gene3D" id="1.10.3720.10">
    <property type="entry name" value="MetI-like"/>
    <property type="match status" value="1"/>
</dbReference>
<dbReference type="SUPFAM" id="SSF161098">
    <property type="entry name" value="MetI-like"/>
    <property type="match status" value="1"/>
</dbReference>
<evidence type="ECO:0000259" key="6">
    <source>
        <dbReference type="Pfam" id="PF00528"/>
    </source>
</evidence>
<evidence type="ECO:0000313" key="7">
    <source>
        <dbReference type="EMBL" id="EQD45609.1"/>
    </source>
</evidence>
<evidence type="ECO:0000256" key="1">
    <source>
        <dbReference type="ARBA" id="ARBA00004141"/>
    </source>
</evidence>
<comment type="subcellular location">
    <subcellularLocation>
        <location evidence="1">Membrane</location>
        <topology evidence="1">Multi-pass membrane protein</topology>
    </subcellularLocation>
</comment>
<keyword evidence="3 5" id="KW-1133">Transmembrane helix</keyword>
<keyword evidence="2 5" id="KW-0812">Transmembrane</keyword>
<protein>
    <submittedName>
        <fullName evidence="7">ABC transporter</fullName>
    </submittedName>
</protein>
<name>T1AY89_9ZZZZ</name>
<evidence type="ECO:0000256" key="3">
    <source>
        <dbReference type="ARBA" id="ARBA00022989"/>
    </source>
</evidence>
<evidence type="ECO:0000256" key="2">
    <source>
        <dbReference type="ARBA" id="ARBA00022692"/>
    </source>
</evidence>
<sequence>GAVAKWAGIAILLGLAAYLAYGSAELVLSLPVKEWDSLLAQTPFLLLSMGADYLRVFLVAGAALVVSITLGYYLATHPRANAVIAPVIQTVAAYPAPTYFPLLVGATIGFLVTAFPFGYVELYVFILGFLSCFYYVFFDFWIGVLAIPSEFWEVMDNHELGFRQRMRRVILPATFPYLITGISSTINSAWAGIAIAEFWPDIVGNRTLVVKIGMMKFIGENLASGNTAAAAWVSVLFAVVVVFYGIFFTRNLMDLARRRYVVEEGVYAG</sequence>
<feature type="transmembrane region" description="Helical" evidence="5">
    <location>
        <begin position="169"/>
        <end position="196"/>
    </location>
</feature>
<dbReference type="InterPro" id="IPR000515">
    <property type="entry name" value="MetI-like"/>
</dbReference>
<accession>T1AY89</accession>
<dbReference type="GO" id="GO:0055085">
    <property type="term" value="P:transmembrane transport"/>
    <property type="evidence" value="ECO:0007669"/>
    <property type="project" value="InterPro"/>
</dbReference>
<feature type="non-terminal residue" evidence="7">
    <location>
        <position position="1"/>
    </location>
</feature>
<proteinExistence type="predicted"/>
<dbReference type="InterPro" id="IPR035906">
    <property type="entry name" value="MetI-like_sf"/>
</dbReference>
<feature type="transmembrane region" description="Helical" evidence="5">
    <location>
        <begin position="53"/>
        <end position="75"/>
    </location>
</feature>
<dbReference type="CDD" id="cd06261">
    <property type="entry name" value="TM_PBP2"/>
    <property type="match status" value="1"/>
</dbReference>
<dbReference type="EMBL" id="AUZY01008545">
    <property type="protein sequence ID" value="EQD45609.1"/>
    <property type="molecule type" value="Genomic_DNA"/>
</dbReference>
<dbReference type="GO" id="GO:0016020">
    <property type="term" value="C:membrane"/>
    <property type="evidence" value="ECO:0007669"/>
    <property type="project" value="UniProtKB-SubCell"/>
</dbReference>
<feature type="transmembrane region" description="Helical" evidence="5">
    <location>
        <begin position="123"/>
        <end position="148"/>
    </location>
</feature>
<evidence type="ECO:0000256" key="5">
    <source>
        <dbReference type="SAM" id="Phobius"/>
    </source>
</evidence>
<reference evidence="7" key="2">
    <citation type="journal article" date="2014" name="ISME J.">
        <title>Microbial stratification in low pH oxic and suboxic macroscopic growths along an acid mine drainage.</title>
        <authorList>
            <person name="Mendez-Garcia C."/>
            <person name="Mesa V."/>
            <person name="Sprenger R.R."/>
            <person name="Richter M."/>
            <person name="Diez M.S."/>
            <person name="Solano J."/>
            <person name="Bargiela R."/>
            <person name="Golyshina O.V."/>
            <person name="Manteca A."/>
            <person name="Ramos J.L."/>
            <person name="Gallego J.R."/>
            <person name="Llorente I."/>
            <person name="Martins Dos Santos V.A."/>
            <person name="Jensen O.N."/>
            <person name="Pelaez A.I."/>
            <person name="Sanchez J."/>
            <person name="Ferrer M."/>
        </authorList>
    </citation>
    <scope>NUCLEOTIDE SEQUENCE</scope>
</reference>
<comment type="caution">
    <text evidence="7">The sequence shown here is derived from an EMBL/GenBank/DDBJ whole genome shotgun (WGS) entry which is preliminary data.</text>
</comment>
<dbReference type="AlphaFoldDB" id="T1AY89"/>
<dbReference type="PANTHER" id="PTHR42744">
    <property type="entry name" value="BINDING-PROTEIN-DEPENDENT TRANSPORT SYSTEMS INNER MEMBRANE COMPONENT"/>
    <property type="match status" value="1"/>
</dbReference>
<feature type="transmembrane region" description="Helical" evidence="5">
    <location>
        <begin position="96"/>
        <end position="117"/>
    </location>
</feature>
<keyword evidence="4 5" id="KW-0472">Membrane</keyword>
<feature type="transmembrane region" description="Helical" evidence="5">
    <location>
        <begin position="229"/>
        <end position="249"/>
    </location>
</feature>